<dbReference type="EMBL" id="QURR01000004">
    <property type="protein sequence ID" value="RGE46212.1"/>
    <property type="molecule type" value="Genomic_DNA"/>
</dbReference>
<feature type="transmembrane region" description="Helical" evidence="1">
    <location>
        <begin position="6"/>
        <end position="24"/>
    </location>
</feature>
<sequence length="121" mass="12626">MLGTAAIAATMATLQVSAMVLRIWSGHWTDKRSNRHGYLGACVLISSLLFALLAAAGAGHAAGWALGPCNTLVFAANFLTPQAVASLLLLQSWAAVWLAASGLCLLTWPMLARRPALPSTP</sequence>
<keyword evidence="1" id="KW-1133">Transmembrane helix</keyword>
<evidence type="ECO:0000313" key="3">
    <source>
        <dbReference type="Proteomes" id="UP000261948"/>
    </source>
</evidence>
<organism evidence="2 3">
    <name type="scientific">Comamonas testosteroni</name>
    <name type="common">Pseudomonas testosteroni</name>
    <dbReference type="NCBI Taxonomy" id="285"/>
    <lineage>
        <taxon>Bacteria</taxon>
        <taxon>Pseudomonadati</taxon>
        <taxon>Pseudomonadota</taxon>
        <taxon>Betaproteobacteria</taxon>
        <taxon>Burkholderiales</taxon>
        <taxon>Comamonadaceae</taxon>
        <taxon>Comamonas</taxon>
    </lineage>
</organism>
<evidence type="ECO:0000256" key="1">
    <source>
        <dbReference type="SAM" id="Phobius"/>
    </source>
</evidence>
<feature type="transmembrane region" description="Helical" evidence="1">
    <location>
        <begin position="87"/>
        <end position="111"/>
    </location>
</feature>
<name>A0A373FRT0_COMTE</name>
<dbReference type="InterPro" id="IPR036259">
    <property type="entry name" value="MFS_trans_sf"/>
</dbReference>
<proteinExistence type="predicted"/>
<gene>
    <name evidence="2" type="ORF">DZC30_05485</name>
</gene>
<keyword evidence="1" id="KW-0472">Membrane</keyword>
<reference evidence="2 3" key="1">
    <citation type="submission" date="2018-08" db="EMBL/GenBank/DDBJ databases">
        <title>Comamonas testosteroni strain SWCO2.</title>
        <authorList>
            <person name="Jiang N."/>
            <person name="Zhang X.Z."/>
        </authorList>
    </citation>
    <scope>NUCLEOTIDE SEQUENCE [LARGE SCALE GENOMIC DNA]</scope>
    <source>
        <strain evidence="2 3">SWCO2</strain>
    </source>
</reference>
<keyword evidence="1" id="KW-0812">Transmembrane</keyword>
<evidence type="ECO:0000313" key="2">
    <source>
        <dbReference type="EMBL" id="RGE46212.1"/>
    </source>
</evidence>
<comment type="caution">
    <text evidence="2">The sequence shown here is derived from an EMBL/GenBank/DDBJ whole genome shotgun (WGS) entry which is preliminary data.</text>
</comment>
<dbReference type="AlphaFoldDB" id="A0A373FRT0"/>
<accession>A0A373FRT0</accession>
<keyword evidence="3" id="KW-1185">Reference proteome</keyword>
<dbReference type="Proteomes" id="UP000261948">
    <property type="component" value="Unassembled WGS sequence"/>
</dbReference>
<feature type="transmembrane region" description="Helical" evidence="1">
    <location>
        <begin position="36"/>
        <end position="55"/>
    </location>
</feature>
<protein>
    <submittedName>
        <fullName evidence="2">Uncharacterized protein</fullName>
    </submittedName>
</protein>
<dbReference type="SUPFAM" id="SSF103473">
    <property type="entry name" value="MFS general substrate transporter"/>
    <property type="match status" value="1"/>
</dbReference>